<evidence type="ECO:0000313" key="7">
    <source>
        <dbReference type="Proteomes" id="UP000822688"/>
    </source>
</evidence>
<feature type="domain" description="RIIa" evidence="5">
    <location>
        <begin position="21"/>
        <end position="58"/>
    </location>
</feature>
<reference evidence="6" key="1">
    <citation type="submission" date="2020-06" db="EMBL/GenBank/DDBJ databases">
        <title>WGS assembly of Ceratodon purpureus strain R40.</title>
        <authorList>
            <person name="Carey S.B."/>
            <person name="Jenkins J."/>
            <person name="Shu S."/>
            <person name="Lovell J.T."/>
            <person name="Sreedasyam A."/>
            <person name="Maumus F."/>
            <person name="Tiley G.P."/>
            <person name="Fernandez-Pozo N."/>
            <person name="Barry K."/>
            <person name="Chen C."/>
            <person name="Wang M."/>
            <person name="Lipzen A."/>
            <person name="Daum C."/>
            <person name="Saski C.A."/>
            <person name="Payton A.C."/>
            <person name="Mcbreen J.C."/>
            <person name="Conrad R.E."/>
            <person name="Kollar L.M."/>
            <person name="Olsson S."/>
            <person name="Huttunen S."/>
            <person name="Landis J.B."/>
            <person name="Wickett N.J."/>
            <person name="Johnson M.G."/>
            <person name="Rensing S.A."/>
            <person name="Grimwood J."/>
            <person name="Schmutz J."/>
            <person name="Mcdaniel S.F."/>
        </authorList>
    </citation>
    <scope>NUCLEOTIDE SEQUENCE</scope>
    <source>
        <strain evidence="6">R40</strain>
    </source>
</reference>
<keyword evidence="3" id="KW-0966">Cell projection</keyword>
<dbReference type="GO" id="GO:0031514">
    <property type="term" value="C:motile cilium"/>
    <property type="evidence" value="ECO:0007669"/>
    <property type="project" value="UniProtKB-SubCell"/>
</dbReference>
<comment type="similarity">
    <text evidence="4">Belongs to the ropporin family.</text>
</comment>
<sequence length="217" mass="24819">MSKSLLDQEPIYCVEQIKIPNGLPTLLKTFAKEVIRAQPENLEEFALTYFQNLLTMIKLDVTAPPPTMEQLVDMYQQTKDLEYINQKPLAEIAKTIKIHDAAIENVFKLANFPSDLVDPKEFILLMLTCTAKSFVAVLRGIFKLFGAKTGEKIPTPLFFLCAYHLAKRDKEIDLKTLANLEEEMKIKELKEVSLEDIQTNPNMVEYFKSDKEKSLVS</sequence>
<dbReference type="SUPFAM" id="SSF47391">
    <property type="entry name" value="Dimerization-anchoring domain of cAMP-dependent PK regulatory subunit"/>
    <property type="match status" value="1"/>
</dbReference>
<evidence type="ECO:0000259" key="5">
    <source>
        <dbReference type="SMART" id="SM00394"/>
    </source>
</evidence>
<comment type="subcellular location">
    <subcellularLocation>
        <location evidence="1">Cell projection</location>
        <location evidence="1">Cilium</location>
        <location evidence="1">Flagellum</location>
    </subcellularLocation>
</comment>
<dbReference type="PANTHER" id="PTHR14952">
    <property type="entry name" value="ROPPORIN-1-LIKE PROTEIN"/>
    <property type="match status" value="1"/>
</dbReference>
<dbReference type="InterPro" id="IPR003117">
    <property type="entry name" value="cAMP_dep_PK_reg_su_I/II_a/b"/>
</dbReference>
<evidence type="ECO:0000313" key="6">
    <source>
        <dbReference type="EMBL" id="KAG0574480.1"/>
    </source>
</evidence>
<dbReference type="EMBL" id="CM026426">
    <property type="protein sequence ID" value="KAG0574480.1"/>
    <property type="molecule type" value="Genomic_DNA"/>
</dbReference>
<dbReference type="Pfam" id="PF02197">
    <property type="entry name" value="RIIa"/>
    <property type="match status" value="1"/>
</dbReference>
<dbReference type="Proteomes" id="UP000822688">
    <property type="component" value="Chromosome V"/>
</dbReference>
<name>A0A8T0HTX0_CERPU</name>
<accession>A0A8T0HTX0</accession>
<keyword evidence="2" id="KW-0969">Cilium</keyword>
<dbReference type="SMART" id="SM00394">
    <property type="entry name" value="RIIa"/>
    <property type="match status" value="1"/>
</dbReference>
<dbReference type="AlphaFoldDB" id="A0A8T0HTX0"/>
<evidence type="ECO:0000256" key="2">
    <source>
        <dbReference type="ARBA" id="ARBA00022846"/>
    </source>
</evidence>
<evidence type="ECO:0000256" key="1">
    <source>
        <dbReference type="ARBA" id="ARBA00004230"/>
    </source>
</evidence>
<evidence type="ECO:0000256" key="3">
    <source>
        <dbReference type="ARBA" id="ARBA00023273"/>
    </source>
</evidence>
<keyword evidence="2" id="KW-0282">Flagellum</keyword>
<proteinExistence type="inferred from homology"/>
<gene>
    <name evidence="6" type="ORF">KC19_VG265300</name>
</gene>
<dbReference type="CDD" id="cd22985">
    <property type="entry name" value="DD_CrRSP11-like"/>
    <property type="match status" value="1"/>
</dbReference>
<organism evidence="6 7">
    <name type="scientific">Ceratodon purpureus</name>
    <name type="common">Fire moss</name>
    <name type="synonym">Dicranum purpureum</name>
    <dbReference type="NCBI Taxonomy" id="3225"/>
    <lineage>
        <taxon>Eukaryota</taxon>
        <taxon>Viridiplantae</taxon>
        <taxon>Streptophyta</taxon>
        <taxon>Embryophyta</taxon>
        <taxon>Bryophyta</taxon>
        <taxon>Bryophytina</taxon>
        <taxon>Bryopsida</taxon>
        <taxon>Dicranidae</taxon>
        <taxon>Pseudoditrichales</taxon>
        <taxon>Ditrichaceae</taxon>
        <taxon>Ceratodon</taxon>
    </lineage>
</organism>
<protein>
    <recommendedName>
        <fullName evidence="5">RIIa domain-containing protein</fullName>
    </recommendedName>
</protein>
<dbReference type="Gene3D" id="1.20.890.10">
    <property type="entry name" value="cAMP-dependent protein kinase regulatory subunit, dimerization-anchoring domain"/>
    <property type="match status" value="1"/>
</dbReference>
<comment type="caution">
    <text evidence="6">The sequence shown here is derived from an EMBL/GenBank/DDBJ whole genome shotgun (WGS) entry which is preliminary data.</text>
</comment>
<evidence type="ECO:0000256" key="4">
    <source>
        <dbReference type="ARBA" id="ARBA00035651"/>
    </source>
</evidence>
<keyword evidence="7" id="KW-1185">Reference proteome</keyword>
<dbReference type="PANTHER" id="PTHR14952:SF9">
    <property type="entry name" value="EF-HAND DOMAIN-CONTAINING PROTEIN"/>
    <property type="match status" value="1"/>
</dbReference>